<dbReference type="PIRSF" id="PIRSF037511">
    <property type="entry name" value="Transl_init_SUI1_pro"/>
    <property type="match status" value="1"/>
</dbReference>
<dbReference type="GO" id="GO:0003729">
    <property type="term" value="F:mRNA binding"/>
    <property type="evidence" value="ECO:0007669"/>
    <property type="project" value="TreeGrafter"/>
</dbReference>
<evidence type="ECO:0000313" key="5">
    <source>
        <dbReference type="EMBL" id="NQV65944.1"/>
    </source>
</evidence>
<evidence type="ECO:0000259" key="4">
    <source>
        <dbReference type="PROSITE" id="PS50296"/>
    </source>
</evidence>
<evidence type="ECO:0000256" key="3">
    <source>
        <dbReference type="ARBA" id="ARBA00022917"/>
    </source>
</evidence>
<accession>A0A972VX70</accession>
<feature type="domain" description="SUI1" evidence="4">
    <location>
        <begin position="42"/>
        <end position="108"/>
    </location>
</feature>
<dbReference type="CDD" id="cd11567">
    <property type="entry name" value="YciH_like"/>
    <property type="match status" value="1"/>
</dbReference>
<dbReference type="GO" id="GO:0003743">
    <property type="term" value="F:translation initiation factor activity"/>
    <property type="evidence" value="ECO:0007669"/>
    <property type="project" value="InterPro"/>
</dbReference>
<keyword evidence="2" id="KW-0810">Translation regulation</keyword>
<dbReference type="SUPFAM" id="SSF55159">
    <property type="entry name" value="eIF1-like"/>
    <property type="match status" value="1"/>
</dbReference>
<dbReference type="PANTHER" id="PTHR12789">
    <property type="entry name" value="DENSITY-REGULATED PROTEIN HOMOLOG"/>
    <property type="match status" value="1"/>
</dbReference>
<dbReference type="GO" id="GO:0002188">
    <property type="term" value="P:translation reinitiation"/>
    <property type="evidence" value="ECO:0007669"/>
    <property type="project" value="TreeGrafter"/>
</dbReference>
<dbReference type="PROSITE" id="PS50296">
    <property type="entry name" value="SUI1"/>
    <property type="match status" value="1"/>
</dbReference>
<organism evidence="5 6">
    <name type="scientific">SAR86 cluster bacterium</name>
    <dbReference type="NCBI Taxonomy" id="2030880"/>
    <lineage>
        <taxon>Bacteria</taxon>
        <taxon>Pseudomonadati</taxon>
        <taxon>Pseudomonadota</taxon>
        <taxon>Gammaproteobacteria</taxon>
        <taxon>SAR86 cluster</taxon>
    </lineage>
</organism>
<comment type="caution">
    <text evidence="5">The sequence shown here is derived from an EMBL/GenBank/DDBJ whole genome shotgun (WGS) entry which is preliminary data.</text>
</comment>
<dbReference type="Gene3D" id="3.30.780.10">
    <property type="entry name" value="SUI1-like domain"/>
    <property type="match status" value="1"/>
</dbReference>
<evidence type="ECO:0000256" key="1">
    <source>
        <dbReference type="ARBA" id="ARBA00005422"/>
    </source>
</evidence>
<comment type="similarity">
    <text evidence="1">Belongs to the SUI1 family.</text>
</comment>
<protein>
    <submittedName>
        <fullName evidence="5">Stress response translation initiation inhibitor YciH</fullName>
    </submittedName>
</protein>
<reference evidence="5" key="1">
    <citation type="submission" date="2020-05" db="EMBL/GenBank/DDBJ databases">
        <title>Sulfur intermediates as new biogeochemical hubs in an aquatic model microbial ecosystem.</title>
        <authorList>
            <person name="Vigneron A."/>
        </authorList>
    </citation>
    <scope>NUCLEOTIDE SEQUENCE</scope>
    <source>
        <strain evidence="5">Bin.250</strain>
    </source>
</reference>
<dbReference type="GO" id="GO:0006417">
    <property type="term" value="P:regulation of translation"/>
    <property type="evidence" value="ECO:0007669"/>
    <property type="project" value="UniProtKB-KW"/>
</dbReference>
<dbReference type="InterPro" id="IPR005872">
    <property type="entry name" value="SUI1_arc_bac"/>
</dbReference>
<dbReference type="InterPro" id="IPR001950">
    <property type="entry name" value="SUI1"/>
</dbReference>
<dbReference type="GO" id="GO:0001731">
    <property type="term" value="P:formation of translation preinitiation complex"/>
    <property type="evidence" value="ECO:0007669"/>
    <property type="project" value="TreeGrafter"/>
</dbReference>
<dbReference type="EMBL" id="JABMOJ010000430">
    <property type="protein sequence ID" value="NQV65944.1"/>
    <property type="molecule type" value="Genomic_DNA"/>
</dbReference>
<name>A0A972VX70_9GAMM</name>
<evidence type="ECO:0000256" key="2">
    <source>
        <dbReference type="ARBA" id="ARBA00022845"/>
    </source>
</evidence>
<gene>
    <name evidence="5" type="ORF">HQ497_11335</name>
</gene>
<dbReference type="Proteomes" id="UP000754644">
    <property type="component" value="Unassembled WGS sequence"/>
</dbReference>
<dbReference type="Pfam" id="PF01253">
    <property type="entry name" value="SUI1"/>
    <property type="match status" value="1"/>
</dbReference>
<dbReference type="InterPro" id="IPR036877">
    <property type="entry name" value="SUI1_dom_sf"/>
</dbReference>
<sequence length="116" mass="12371">MNKKRLVYSTDAGRHCPECGAAIALCRCREARTPVATDGIVRLQRQVKGRAGKPLIAISGLPLNGEDLKSLAKKLKNKCGVGGSIEDGVILIQGDKRVEIKTELEALGYQVKLSGG</sequence>
<dbReference type="PANTHER" id="PTHR12789:SF0">
    <property type="entry name" value="DENSITY-REGULATED PROTEIN"/>
    <property type="match status" value="1"/>
</dbReference>
<dbReference type="InterPro" id="IPR050318">
    <property type="entry name" value="DENR/SUI1_TIF"/>
</dbReference>
<proteinExistence type="inferred from homology"/>
<keyword evidence="3" id="KW-0648">Protein biosynthesis</keyword>
<evidence type="ECO:0000313" key="6">
    <source>
        <dbReference type="Proteomes" id="UP000754644"/>
    </source>
</evidence>
<dbReference type="AlphaFoldDB" id="A0A972VX70"/>